<dbReference type="RefSeq" id="WP_345729952.1">
    <property type="nucleotide sequence ID" value="NZ_BAAAYN010000027.1"/>
</dbReference>
<accession>A0ABP6T2G0</accession>
<dbReference type="InterPro" id="IPR051603">
    <property type="entry name" value="Zinc-ADH_QOR/CCCR"/>
</dbReference>
<evidence type="ECO:0000313" key="4">
    <source>
        <dbReference type="Proteomes" id="UP001501676"/>
    </source>
</evidence>
<organism evidence="3 4">
    <name type="scientific">Cryptosporangium minutisporangium</name>
    <dbReference type="NCBI Taxonomy" id="113569"/>
    <lineage>
        <taxon>Bacteria</taxon>
        <taxon>Bacillati</taxon>
        <taxon>Actinomycetota</taxon>
        <taxon>Actinomycetes</taxon>
        <taxon>Cryptosporangiales</taxon>
        <taxon>Cryptosporangiaceae</taxon>
        <taxon>Cryptosporangium</taxon>
    </lineage>
</organism>
<keyword evidence="4" id="KW-1185">Reference proteome</keyword>
<dbReference type="SMART" id="SM00829">
    <property type="entry name" value="PKS_ER"/>
    <property type="match status" value="1"/>
</dbReference>
<dbReference type="InterPro" id="IPR020843">
    <property type="entry name" value="ER"/>
</dbReference>
<dbReference type="SUPFAM" id="SSF51735">
    <property type="entry name" value="NAD(P)-binding Rossmann-fold domains"/>
    <property type="match status" value="1"/>
</dbReference>
<sequence length="443" mass="48816">MKQILDAILADELDAVGALEVPESYRGVVVRKDEVDMFAGRTTRDKDPRESLHVQEIATPELGPGEALVAVMASAVNYNTVWTSIFEPVSTFGFLERYGRLSPLTKRHDLPYHVVGSDLAGVVLRTGPGVNKWKVGDEVVAHCLSVELESHEGHDDTMLDPEQRIWGFETNFGGLADLALVKANQLMPKPDHLSWEEAASPGLVNSTAYRQLVSNNGAGMKLGDTVLIWGASGGLGSYATQLALASGATPVCVVSSPDKAEIVRSMGADLVIDRNAEGYKFWKDEHNQDPREWRRFGAKIRELTGGKDPDIVFEHPGQETFGASVFVARKGGTIVTCASTSGYLHQYDNRYLWMNLKRIIGSHFANYREAYLANDLIATGRIHPTLSKVYPLEQTGQAAFDVHRNLHQGKVGVLCLAPEEGLGVRNEEKRNRHIDAINRFRSR</sequence>
<dbReference type="InterPro" id="IPR010085">
    <property type="entry name" value="Crot_CoA_red"/>
</dbReference>
<dbReference type="Pfam" id="PF08240">
    <property type="entry name" value="ADH_N"/>
    <property type="match status" value="1"/>
</dbReference>
<dbReference type="Proteomes" id="UP001501676">
    <property type="component" value="Unassembled WGS sequence"/>
</dbReference>
<dbReference type="Pfam" id="PF00107">
    <property type="entry name" value="ADH_zinc_N"/>
    <property type="match status" value="1"/>
</dbReference>
<comment type="caution">
    <text evidence="3">The sequence shown here is derived from an EMBL/GenBank/DDBJ whole genome shotgun (WGS) entry which is preliminary data.</text>
</comment>
<reference evidence="4" key="1">
    <citation type="journal article" date="2019" name="Int. J. Syst. Evol. Microbiol.">
        <title>The Global Catalogue of Microorganisms (GCM) 10K type strain sequencing project: providing services to taxonomists for standard genome sequencing and annotation.</title>
        <authorList>
            <consortium name="The Broad Institute Genomics Platform"/>
            <consortium name="The Broad Institute Genome Sequencing Center for Infectious Disease"/>
            <person name="Wu L."/>
            <person name="Ma J."/>
        </authorList>
    </citation>
    <scope>NUCLEOTIDE SEQUENCE [LARGE SCALE GENOMIC DNA]</scope>
    <source>
        <strain evidence="4">JCM 9458</strain>
    </source>
</reference>
<proteinExistence type="predicted"/>
<dbReference type="InterPro" id="IPR013154">
    <property type="entry name" value="ADH-like_N"/>
</dbReference>
<dbReference type="InterPro" id="IPR011032">
    <property type="entry name" value="GroES-like_sf"/>
</dbReference>
<dbReference type="PANTHER" id="PTHR44154">
    <property type="entry name" value="QUINONE OXIDOREDUCTASE"/>
    <property type="match status" value="1"/>
</dbReference>
<protein>
    <submittedName>
        <fullName evidence="3">Crotonyl-CoA carboxylase/reductase</fullName>
    </submittedName>
</protein>
<evidence type="ECO:0000313" key="3">
    <source>
        <dbReference type="EMBL" id="GAA3390124.1"/>
    </source>
</evidence>
<keyword evidence="1" id="KW-0521">NADP</keyword>
<name>A0ABP6T2G0_9ACTN</name>
<dbReference type="Gene3D" id="3.90.180.10">
    <property type="entry name" value="Medium-chain alcohol dehydrogenases, catalytic domain"/>
    <property type="match status" value="2"/>
</dbReference>
<feature type="domain" description="Enoyl reductase (ER)" evidence="2">
    <location>
        <begin position="47"/>
        <end position="413"/>
    </location>
</feature>
<gene>
    <name evidence="3" type="primary">ccrA</name>
    <name evidence="3" type="ORF">GCM10020369_42890</name>
</gene>
<evidence type="ECO:0000259" key="2">
    <source>
        <dbReference type="SMART" id="SM00829"/>
    </source>
</evidence>
<dbReference type="EMBL" id="BAAAYN010000027">
    <property type="protein sequence ID" value="GAA3390124.1"/>
    <property type="molecule type" value="Genomic_DNA"/>
</dbReference>
<evidence type="ECO:0000256" key="1">
    <source>
        <dbReference type="ARBA" id="ARBA00022857"/>
    </source>
</evidence>
<dbReference type="InterPro" id="IPR013149">
    <property type="entry name" value="ADH-like_C"/>
</dbReference>
<dbReference type="NCBIfam" id="TIGR01751">
    <property type="entry name" value="crot-CoA-red"/>
    <property type="match status" value="1"/>
</dbReference>
<dbReference type="InterPro" id="IPR036291">
    <property type="entry name" value="NAD(P)-bd_dom_sf"/>
</dbReference>
<dbReference type="SUPFAM" id="SSF50129">
    <property type="entry name" value="GroES-like"/>
    <property type="match status" value="1"/>
</dbReference>
<dbReference type="PANTHER" id="PTHR44154:SF1">
    <property type="entry name" value="QUINONE OXIDOREDUCTASE"/>
    <property type="match status" value="1"/>
</dbReference>